<dbReference type="HAMAP" id="MF_00849">
    <property type="entry name" value="BipA"/>
    <property type="match status" value="1"/>
</dbReference>
<comment type="caution">
    <text evidence="5">The sequence shown here is derived from an EMBL/GenBank/DDBJ whole genome shotgun (WGS) entry which is preliminary data.</text>
</comment>
<dbReference type="GO" id="GO:0043022">
    <property type="term" value="F:ribosome binding"/>
    <property type="evidence" value="ECO:0007669"/>
    <property type="project" value="UniProtKB-UniRule"/>
</dbReference>
<evidence type="ECO:0000256" key="2">
    <source>
        <dbReference type="ARBA" id="ARBA00023134"/>
    </source>
</evidence>
<dbReference type="PANTHER" id="PTHR42908">
    <property type="entry name" value="TRANSLATION ELONGATION FACTOR-RELATED"/>
    <property type="match status" value="1"/>
</dbReference>
<feature type="domain" description="Tr-type G" evidence="4">
    <location>
        <begin position="21"/>
        <end position="216"/>
    </location>
</feature>
<dbReference type="InterPro" id="IPR031157">
    <property type="entry name" value="G_TR_CS"/>
</dbReference>
<dbReference type="NCBIfam" id="TIGR00231">
    <property type="entry name" value="small_GTP"/>
    <property type="match status" value="1"/>
</dbReference>
<evidence type="ECO:0000259" key="4">
    <source>
        <dbReference type="PROSITE" id="PS51722"/>
    </source>
</evidence>
<dbReference type="SUPFAM" id="SSF52540">
    <property type="entry name" value="P-loop containing nucleoside triphosphate hydrolases"/>
    <property type="match status" value="1"/>
</dbReference>
<keyword evidence="3" id="KW-0699">rRNA-binding</keyword>
<dbReference type="Gene3D" id="3.30.70.240">
    <property type="match status" value="1"/>
</dbReference>
<comment type="subunit">
    <text evidence="3">Monomer.</text>
</comment>
<comment type="similarity">
    <text evidence="3">Belongs to the TRAFAC class translation factor GTPase superfamily. Classic translation factor GTPase family. BipA subfamily.</text>
</comment>
<dbReference type="PANTHER" id="PTHR42908:SF8">
    <property type="entry name" value="TR-TYPE G DOMAIN-CONTAINING PROTEIN"/>
    <property type="match status" value="1"/>
</dbReference>
<keyword evidence="3" id="KW-0820">tRNA-binding</keyword>
<proteinExistence type="inferred from homology"/>
<dbReference type="GO" id="GO:0000027">
    <property type="term" value="P:ribosomal large subunit assembly"/>
    <property type="evidence" value="ECO:0007669"/>
    <property type="project" value="UniProtKB-UniRule"/>
</dbReference>
<organism evidence="5">
    <name type="scientific">Caldilinea aerophila</name>
    <dbReference type="NCBI Taxonomy" id="133453"/>
    <lineage>
        <taxon>Bacteria</taxon>
        <taxon>Bacillati</taxon>
        <taxon>Chloroflexota</taxon>
        <taxon>Caldilineae</taxon>
        <taxon>Caldilineales</taxon>
        <taxon>Caldilineaceae</taxon>
        <taxon>Caldilinea</taxon>
    </lineage>
</organism>
<sequence length="623" mass="69346">MIATEMHVDATTLQEETLIRSDIRNVAIIAHVDHGKTTLVDGMLRQTRVFRDNQAVMERVMDSNELERERGITILAKNTGIEYRGITINIVDTPGHADFGGEVERIMHMVDGVLLLVDAVEGPMPQTRFVLRKALERGLRAIVVVNKIDRPAARPEYVVNATFDLFIDLGATDEQAEFPVIYTHALAGRAGLRPDELAPNLEPLFDAIVNYLPPPRVDPTGPAQLLVATIEYSPYVGKIAIGRLQSGTIRAGQPIVRITPQGEQELAKVTQVYVFRNLQRVAVDEVSAGNIVAVAGIEQVGIGDTLADPADPRPLPPITVEEPTVRMTFSVNDSPFAGREGQYLTSRQVRARLFSELERNVSLRVEETERANEFIVSGRGELHLAILIETMRREGYEFAVSRPEVIFKQGDEGLLEPIEELFVEVAQEHLGAVQEMLGRRRAQMQNIHYGEDGAVYCTYLTPTRGLLGFRQPFLTATRGTGVYHTLFYGYAPYVGEIDTQKNGKLVALETGVVSSYALTNLQQRGVFIVKPGDEVYAGQVVGEHIREEELVVNVCKSKQLTNFREKPSGTNEMLNAPRELTLDDAIQFLDNDDLLEVTPASLRVRKKILNHDQRQRARKAQKG</sequence>
<dbReference type="GO" id="GO:0005829">
    <property type="term" value="C:cytosol"/>
    <property type="evidence" value="ECO:0007669"/>
    <property type="project" value="TreeGrafter"/>
</dbReference>
<comment type="function">
    <text evidence="3">A 50S ribosomal subunit assembly protein with GTPase activity, required for 50S subunit assembly at low temperatures, may also play a role in translation. Binds GTP and analogs. Binds the 70S ribosome between the 30S and 50S subunits, in a similar position as ribosome-bound EF-G; it contacts a number of ribosomal proteins, both rRNAs and the A-site tRNA.</text>
</comment>
<dbReference type="SUPFAM" id="SSF54980">
    <property type="entry name" value="EF-G C-terminal domain-like"/>
    <property type="match status" value="2"/>
</dbReference>
<dbReference type="PRINTS" id="PR00315">
    <property type="entry name" value="ELONGATNFCT"/>
</dbReference>
<dbReference type="Gene3D" id="2.40.50.250">
    <property type="entry name" value="bipa protein"/>
    <property type="match status" value="1"/>
</dbReference>
<protein>
    <recommendedName>
        <fullName evidence="3">Large ribosomal subunit assembly factor BipA</fullName>
        <ecNumber evidence="3">3.6.5.-</ecNumber>
    </recommendedName>
    <alternativeName>
        <fullName evidence="3">GTP-binding protein BipA</fullName>
    </alternativeName>
</protein>
<comment type="subcellular location">
    <subcellularLocation>
        <location evidence="3">Cytoplasm</location>
    </subcellularLocation>
    <text evidence="3">Binds to ribosomes.</text>
</comment>
<dbReference type="SUPFAM" id="SSF50447">
    <property type="entry name" value="Translation proteins"/>
    <property type="match status" value="1"/>
</dbReference>
<dbReference type="InterPro" id="IPR047041">
    <property type="entry name" value="BipA_GTP-bd_dom"/>
</dbReference>
<keyword evidence="2 3" id="KW-0342">GTP-binding</keyword>
<dbReference type="FunFam" id="3.30.70.240:FF:000002">
    <property type="entry name" value="GTP-binding protein TypA"/>
    <property type="match status" value="1"/>
</dbReference>
<dbReference type="AlphaFoldDB" id="A0A7C1FDR0"/>
<keyword evidence="3" id="KW-0690">Ribosome biogenesis</keyword>
<comment type="catalytic activity">
    <reaction evidence="3">
        <text>GTP + H2O = GDP + phosphate + H(+)</text>
        <dbReference type="Rhea" id="RHEA:19669"/>
        <dbReference type="ChEBI" id="CHEBI:15377"/>
        <dbReference type="ChEBI" id="CHEBI:15378"/>
        <dbReference type="ChEBI" id="CHEBI:37565"/>
        <dbReference type="ChEBI" id="CHEBI:43474"/>
        <dbReference type="ChEBI" id="CHEBI:58189"/>
    </reaction>
</comment>
<dbReference type="NCBIfam" id="TIGR01394">
    <property type="entry name" value="TypA_BipA"/>
    <property type="match status" value="1"/>
</dbReference>
<accession>A0A7C1FDR0</accession>
<gene>
    <name evidence="5" type="primary">typA</name>
    <name evidence="3" type="synonym">bipA</name>
    <name evidence="5" type="ORF">ENQ20_01240</name>
</gene>
<dbReference type="InterPro" id="IPR009000">
    <property type="entry name" value="Transl_B-barrel_sf"/>
</dbReference>
<dbReference type="InterPro" id="IPR000640">
    <property type="entry name" value="EFG_V-like"/>
</dbReference>
<dbReference type="GO" id="GO:1990904">
    <property type="term" value="C:ribonucleoprotein complex"/>
    <property type="evidence" value="ECO:0007669"/>
    <property type="project" value="TreeGrafter"/>
</dbReference>
<dbReference type="PROSITE" id="PS51722">
    <property type="entry name" value="G_TR_2"/>
    <property type="match status" value="1"/>
</dbReference>
<dbReference type="CDD" id="cd16263">
    <property type="entry name" value="BipA_III"/>
    <property type="match status" value="1"/>
</dbReference>
<dbReference type="InterPro" id="IPR047042">
    <property type="entry name" value="BipA_II"/>
</dbReference>
<feature type="binding site" evidence="3">
    <location>
        <begin position="33"/>
        <end position="38"/>
    </location>
    <ligand>
        <name>GTP</name>
        <dbReference type="ChEBI" id="CHEBI:37565"/>
    </ligand>
</feature>
<keyword evidence="1 3" id="KW-0547">Nucleotide-binding</keyword>
<evidence type="ECO:0000256" key="3">
    <source>
        <dbReference type="HAMAP-Rule" id="MF_00849"/>
    </source>
</evidence>
<keyword evidence="3" id="KW-0378">Hydrolase</keyword>
<dbReference type="GO" id="GO:0000049">
    <property type="term" value="F:tRNA binding"/>
    <property type="evidence" value="ECO:0007669"/>
    <property type="project" value="UniProtKB-KW"/>
</dbReference>
<dbReference type="GO" id="GO:0019843">
    <property type="term" value="F:rRNA binding"/>
    <property type="evidence" value="ECO:0007669"/>
    <property type="project" value="UniProtKB-KW"/>
</dbReference>
<dbReference type="InterPro" id="IPR006298">
    <property type="entry name" value="BipA"/>
</dbReference>
<dbReference type="InterPro" id="IPR048876">
    <property type="entry name" value="BipA_C"/>
</dbReference>
<dbReference type="Pfam" id="PF03144">
    <property type="entry name" value="GTP_EFTU_D2"/>
    <property type="match status" value="1"/>
</dbReference>
<dbReference type="CDD" id="cd03691">
    <property type="entry name" value="BipA_TypA_II"/>
    <property type="match status" value="1"/>
</dbReference>
<evidence type="ECO:0000313" key="5">
    <source>
        <dbReference type="EMBL" id="HDX30099.1"/>
    </source>
</evidence>
<dbReference type="GO" id="GO:0003924">
    <property type="term" value="F:GTPase activity"/>
    <property type="evidence" value="ECO:0007669"/>
    <property type="project" value="UniProtKB-UniRule"/>
</dbReference>
<reference evidence="5" key="1">
    <citation type="journal article" date="2020" name="mSystems">
        <title>Genome- and Community-Level Interaction Insights into Carbon Utilization and Element Cycling Functions of Hydrothermarchaeota in Hydrothermal Sediment.</title>
        <authorList>
            <person name="Zhou Z."/>
            <person name="Liu Y."/>
            <person name="Xu W."/>
            <person name="Pan J."/>
            <person name="Luo Z.H."/>
            <person name="Li M."/>
        </authorList>
    </citation>
    <scope>NUCLEOTIDE SEQUENCE [LARGE SCALE GENOMIC DNA]</scope>
    <source>
        <strain evidence="5">SpSt-289</strain>
    </source>
</reference>
<dbReference type="EC" id="3.6.5.-" evidence="3"/>
<dbReference type="InterPro" id="IPR000795">
    <property type="entry name" value="T_Tr_GTP-bd_dom"/>
</dbReference>
<dbReference type="Pfam" id="PF21018">
    <property type="entry name" value="BipA_C"/>
    <property type="match status" value="1"/>
</dbReference>
<dbReference type="Gene3D" id="2.40.30.10">
    <property type="entry name" value="Translation factors"/>
    <property type="match status" value="1"/>
</dbReference>
<dbReference type="Pfam" id="PF00009">
    <property type="entry name" value="GTP_EFTU"/>
    <property type="match status" value="1"/>
</dbReference>
<keyword evidence="3" id="KW-0694">RNA-binding</keyword>
<evidence type="ECO:0000256" key="1">
    <source>
        <dbReference type="ARBA" id="ARBA00022741"/>
    </source>
</evidence>
<dbReference type="SMART" id="SM00838">
    <property type="entry name" value="EFG_C"/>
    <property type="match status" value="1"/>
</dbReference>
<dbReference type="InterPro" id="IPR035647">
    <property type="entry name" value="EFG_III/V"/>
</dbReference>
<dbReference type="FunFam" id="3.30.70.870:FF:000003">
    <property type="entry name" value="GTP-binding protein TypA"/>
    <property type="match status" value="1"/>
</dbReference>
<dbReference type="Gene3D" id="3.40.50.300">
    <property type="entry name" value="P-loop containing nucleotide triphosphate hydrolases"/>
    <property type="match status" value="1"/>
</dbReference>
<dbReference type="Pfam" id="PF00679">
    <property type="entry name" value="EFG_C"/>
    <property type="match status" value="1"/>
</dbReference>
<dbReference type="InterPro" id="IPR047043">
    <property type="entry name" value="BipA_III"/>
</dbReference>
<dbReference type="CDD" id="cd01891">
    <property type="entry name" value="TypA_BipA"/>
    <property type="match status" value="1"/>
</dbReference>
<dbReference type="InterPro" id="IPR027417">
    <property type="entry name" value="P-loop_NTPase"/>
</dbReference>
<dbReference type="Gene3D" id="3.30.70.870">
    <property type="entry name" value="Elongation Factor G (Translational Gtpase), domain 3"/>
    <property type="match status" value="1"/>
</dbReference>
<dbReference type="InterPro" id="IPR035651">
    <property type="entry name" value="BipA_V"/>
</dbReference>
<feature type="binding site" evidence="3">
    <location>
        <begin position="146"/>
        <end position="149"/>
    </location>
    <ligand>
        <name>GTP</name>
        <dbReference type="ChEBI" id="CHEBI:37565"/>
    </ligand>
</feature>
<dbReference type="GO" id="GO:0005525">
    <property type="term" value="F:GTP binding"/>
    <property type="evidence" value="ECO:0007669"/>
    <property type="project" value="UniProtKB-UniRule"/>
</dbReference>
<dbReference type="InterPro" id="IPR005225">
    <property type="entry name" value="Small_GTP-bd"/>
</dbReference>
<dbReference type="EMBL" id="DSMG01000013">
    <property type="protein sequence ID" value="HDX30099.1"/>
    <property type="molecule type" value="Genomic_DNA"/>
</dbReference>
<dbReference type="FunFam" id="3.40.50.300:FF:000055">
    <property type="entry name" value="GTP-binding protein TypA"/>
    <property type="match status" value="1"/>
</dbReference>
<dbReference type="InterPro" id="IPR004161">
    <property type="entry name" value="EFTu-like_2"/>
</dbReference>
<dbReference type="CDD" id="cd03710">
    <property type="entry name" value="BipA_TypA_C"/>
    <property type="match status" value="1"/>
</dbReference>
<name>A0A7C1FDR0_9CHLR</name>
<dbReference type="PROSITE" id="PS00301">
    <property type="entry name" value="G_TR_1"/>
    <property type="match status" value="1"/>
</dbReference>
<keyword evidence="3" id="KW-0963">Cytoplasm</keyword>
<dbReference type="InterPro" id="IPR042116">
    <property type="entry name" value="TypA/BipA_C"/>
</dbReference>